<accession>A0AAV4M947</accession>
<evidence type="ECO:0000313" key="3">
    <source>
        <dbReference type="Proteomes" id="UP001054945"/>
    </source>
</evidence>
<sequence>MSLIAFVILISLALSESFSDVAGMAVSVPLSRAENLLLSTISLLEDQVFFEFEEVRVLVRLVFLFIGATGSGGGKRDF</sequence>
<organism evidence="2 3">
    <name type="scientific">Caerostris extrusa</name>
    <name type="common">Bark spider</name>
    <name type="synonym">Caerostris bankana</name>
    <dbReference type="NCBI Taxonomy" id="172846"/>
    <lineage>
        <taxon>Eukaryota</taxon>
        <taxon>Metazoa</taxon>
        <taxon>Ecdysozoa</taxon>
        <taxon>Arthropoda</taxon>
        <taxon>Chelicerata</taxon>
        <taxon>Arachnida</taxon>
        <taxon>Araneae</taxon>
        <taxon>Araneomorphae</taxon>
        <taxon>Entelegynae</taxon>
        <taxon>Araneoidea</taxon>
        <taxon>Araneidae</taxon>
        <taxon>Caerostris</taxon>
    </lineage>
</organism>
<keyword evidence="3" id="KW-1185">Reference proteome</keyword>
<dbReference type="AlphaFoldDB" id="A0AAV4M947"/>
<dbReference type="EMBL" id="BPLR01001961">
    <property type="protein sequence ID" value="GIX68390.1"/>
    <property type="molecule type" value="Genomic_DNA"/>
</dbReference>
<reference evidence="2 3" key="1">
    <citation type="submission" date="2021-06" db="EMBL/GenBank/DDBJ databases">
        <title>Caerostris extrusa draft genome.</title>
        <authorList>
            <person name="Kono N."/>
            <person name="Arakawa K."/>
        </authorList>
    </citation>
    <scope>NUCLEOTIDE SEQUENCE [LARGE SCALE GENOMIC DNA]</scope>
</reference>
<feature type="signal peptide" evidence="1">
    <location>
        <begin position="1"/>
        <end position="15"/>
    </location>
</feature>
<proteinExistence type="predicted"/>
<evidence type="ECO:0000313" key="2">
    <source>
        <dbReference type="EMBL" id="GIX68390.1"/>
    </source>
</evidence>
<evidence type="ECO:0000256" key="1">
    <source>
        <dbReference type="SAM" id="SignalP"/>
    </source>
</evidence>
<name>A0AAV4M947_CAEEX</name>
<dbReference type="Proteomes" id="UP001054945">
    <property type="component" value="Unassembled WGS sequence"/>
</dbReference>
<evidence type="ECO:0008006" key="4">
    <source>
        <dbReference type="Google" id="ProtNLM"/>
    </source>
</evidence>
<gene>
    <name evidence="2" type="ORF">CEXT_699751</name>
</gene>
<protein>
    <recommendedName>
        <fullName evidence="4">Secreted protein</fullName>
    </recommendedName>
</protein>
<feature type="chain" id="PRO_5043338124" description="Secreted protein" evidence="1">
    <location>
        <begin position="16"/>
        <end position="78"/>
    </location>
</feature>
<keyword evidence="1" id="KW-0732">Signal</keyword>
<comment type="caution">
    <text evidence="2">The sequence shown here is derived from an EMBL/GenBank/DDBJ whole genome shotgun (WGS) entry which is preliminary data.</text>
</comment>